<dbReference type="OrthoDB" id="5291099at2"/>
<dbReference type="RefSeq" id="WP_089085599.1">
    <property type="nucleotide sequence ID" value="NZ_AP018823.1"/>
</dbReference>
<gene>
    <name evidence="1" type="ORF">DLM_3070</name>
</gene>
<dbReference type="Gene3D" id="3.30.310.170">
    <property type="entry name" value="Outer membrane protein assembly factor BamC"/>
    <property type="match status" value="1"/>
</dbReference>
<name>A0A3G9GFM5_9NEIS</name>
<proteinExistence type="predicted"/>
<keyword evidence="1" id="KW-0472">Membrane</keyword>
<dbReference type="Proteomes" id="UP000198290">
    <property type="component" value="Chromosome"/>
</dbReference>
<dbReference type="EMBL" id="AP018823">
    <property type="protein sequence ID" value="BBF86668.1"/>
    <property type="molecule type" value="Genomic_DNA"/>
</dbReference>
<dbReference type="KEGG" id="amah:DLM_3070"/>
<protein>
    <submittedName>
        <fullName evidence="1">Probable transmembrane protein</fullName>
    </submittedName>
</protein>
<dbReference type="AlphaFoldDB" id="A0A3G9GFM5"/>
<evidence type="ECO:0000313" key="2">
    <source>
        <dbReference type="Proteomes" id="UP000198290"/>
    </source>
</evidence>
<dbReference type="STRING" id="332411.VI06_14925"/>
<dbReference type="Pfam" id="PF06804">
    <property type="entry name" value="Lipoprotein_18"/>
    <property type="match status" value="1"/>
</dbReference>
<accession>A0A3G9GFM5</accession>
<dbReference type="InterPro" id="IPR042268">
    <property type="entry name" value="BamC_C"/>
</dbReference>
<dbReference type="PROSITE" id="PS51257">
    <property type="entry name" value="PROKAR_LIPOPROTEIN"/>
    <property type="match status" value="1"/>
</dbReference>
<dbReference type="InterPro" id="IPR010653">
    <property type="entry name" value="NlpB/DapX"/>
</dbReference>
<sequence>MKRSAPAAILLATGILAGCSTSNPLEKKLDYKSAEPPKAGNSLEVPPDLTAPQIQNKYVIPTTGSASALANSNAAAAAQQAPAVQAAVTGNTIAVNSINNITMERAGTQRWLEVKGKSPAELWPVLKAFWQENGFVIKTEEPDLGIMETDWAENRAKLPSDGIRKLMETVGLGGAMSTPERDKFRIRLEKTANGTEIYFSHRGMYETFINEGKSDTMWQPRPVDPNLEAELLGRFMIRMGISEEQAKEAVKKTQVVADKPKDSIVGGTLNINDSFDRAWRRVGLALDRIGLVVNDRDRSQGLYFVKPAKGELDKKDEASSSGGFWSSLAFWKSKDAAEKANSSSPEYRIQIKEADSGSSTLVVLDKQGKPLSDSFAKSVLSKLQTELQ</sequence>
<evidence type="ECO:0000313" key="1">
    <source>
        <dbReference type="EMBL" id="BBF86668.1"/>
    </source>
</evidence>
<keyword evidence="1" id="KW-0812">Transmembrane</keyword>
<reference evidence="2" key="1">
    <citation type="journal article" date="2017" name="Biotechnol. Biofuels">
        <title>Evaluation of environmental bacterial communities as a factor affecting the growth of duckweed Lemna minor.</title>
        <authorList>
            <person name="Ishizawa H."/>
            <person name="Kuroda M."/>
            <person name="Morikawa M."/>
            <person name="Ike M."/>
        </authorList>
    </citation>
    <scope>NUCLEOTIDE SEQUENCE [LARGE SCALE GENOMIC DNA]</scope>
    <source>
        <strain evidence="2">H3</strain>
    </source>
</reference>
<reference evidence="2" key="3">
    <citation type="journal article" date="2017" name="Plant Physiol. Biochem.">
        <title>Differential oxidative and antioxidative response of duckweed Lemna minor toward plant growth promoting/inhibiting bacteria.</title>
        <authorList>
            <person name="Ishizawa H."/>
            <person name="Kuroda M."/>
            <person name="Morikawa M."/>
            <person name="Ike M."/>
        </authorList>
    </citation>
    <scope>NUCLEOTIDE SEQUENCE [LARGE SCALE GENOMIC DNA]</scope>
    <source>
        <strain evidence="2">H3</strain>
    </source>
</reference>
<reference evidence="1 2" key="2">
    <citation type="journal article" date="2017" name="Genome Announc.">
        <title>Draft genome sequence of Aquitalea magnusonii strain H3, a plant growth-promoting bacterium of duckweed Lemna minor.</title>
        <authorList>
            <person name="Ishizawa H."/>
            <person name="Kuroda M."/>
            <person name="Ike M."/>
        </authorList>
    </citation>
    <scope>NUCLEOTIDE SEQUENCE [LARGE SCALE GENOMIC DNA]</scope>
    <source>
        <strain evidence="1 2">H3</strain>
    </source>
</reference>
<organism evidence="1 2">
    <name type="scientific">Aquitalea magnusonii</name>
    <dbReference type="NCBI Taxonomy" id="332411"/>
    <lineage>
        <taxon>Bacteria</taxon>
        <taxon>Pseudomonadati</taxon>
        <taxon>Pseudomonadota</taxon>
        <taxon>Betaproteobacteria</taxon>
        <taxon>Neisseriales</taxon>
        <taxon>Chromobacteriaceae</taxon>
        <taxon>Aquitalea</taxon>
    </lineage>
</organism>
<keyword evidence="2" id="KW-1185">Reference proteome</keyword>